<dbReference type="STRING" id="36166.T1GJ10"/>
<evidence type="ECO:0000313" key="3">
    <source>
        <dbReference type="Proteomes" id="UP000015102"/>
    </source>
</evidence>
<dbReference type="EMBL" id="CAQQ02182465">
    <property type="status" value="NOT_ANNOTATED_CDS"/>
    <property type="molecule type" value="Genomic_DNA"/>
</dbReference>
<accession>T1GJ10</accession>
<evidence type="ECO:0000256" key="1">
    <source>
        <dbReference type="SAM" id="MobiDB-lite"/>
    </source>
</evidence>
<protein>
    <submittedName>
        <fullName evidence="2">Uncharacterized protein</fullName>
    </submittedName>
</protein>
<dbReference type="EMBL" id="CAQQ02182466">
    <property type="status" value="NOT_ANNOTATED_CDS"/>
    <property type="molecule type" value="Genomic_DNA"/>
</dbReference>
<keyword evidence="3" id="KW-1185">Reference proteome</keyword>
<dbReference type="EnsemblMetazoa" id="MESCA003449-RA">
    <property type="protein sequence ID" value="MESCA003449-PA"/>
    <property type="gene ID" value="MESCA003449"/>
</dbReference>
<dbReference type="Proteomes" id="UP000015102">
    <property type="component" value="Unassembled WGS sequence"/>
</dbReference>
<evidence type="ECO:0000313" key="2">
    <source>
        <dbReference type="EnsemblMetazoa" id="MESCA003449-PA"/>
    </source>
</evidence>
<feature type="region of interest" description="Disordered" evidence="1">
    <location>
        <begin position="72"/>
        <end position="107"/>
    </location>
</feature>
<dbReference type="AlphaFoldDB" id="T1GJ10"/>
<feature type="compositionally biased region" description="Low complexity" evidence="1">
    <location>
        <begin position="83"/>
        <end position="95"/>
    </location>
</feature>
<reference evidence="2" key="2">
    <citation type="submission" date="2015-06" db="UniProtKB">
        <authorList>
            <consortium name="EnsemblMetazoa"/>
        </authorList>
    </citation>
    <scope>IDENTIFICATION</scope>
</reference>
<sequence length="126" mass="14148">MFIAAIAHIYSFPHYPFHINVPQYWESSNRNWFDAFLAMFDVSDVQEDVSEHFGVVSSSLSRRFRGRQAYQPVSRGGSCATTGSSYKSNNSGSASDSDHLLSPVPTTSHQGYQQRFEADTARLTVF</sequence>
<organism evidence="2 3">
    <name type="scientific">Megaselia scalaris</name>
    <name type="common">Humpbacked fly</name>
    <name type="synonym">Phora scalaris</name>
    <dbReference type="NCBI Taxonomy" id="36166"/>
    <lineage>
        <taxon>Eukaryota</taxon>
        <taxon>Metazoa</taxon>
        <taxon>Ecdysozoa</taxon>
        <taxon>Arthropoda</taxon>
        <taxon>Hexapoda</taxon>
        <taxon>Insecta</taxon>
        <taxon>Pterygota</taxon>
        <taxon>Neoptera</taxon>
        <taxon>Endopterygota</taxon>
        <taxon>Diptera</taxon>
        <taxon>Brachycera</taxon>
        <taxon>Muscomorpha</taxon>
        <taxon>Platypezoidea</taxon>
        <taxon>Phoridae</taxon>
        <taxon>Megaseliini</taxon>
        <taxon>Megaselia</taxon>
    </lineage>
</organism>
<reference evidence="3" key="1">
    <citation type="submission" date="2013-02" db="EMBL/GenBank/DDBJ databases">
        <authorList>
            <person name="Hughes D."/>
        </authorList>
    </citation>
    <scope>NUCLEOTIDE SEQUENCE</scope>
    <source>
        <strain>Durham</strain>
        <strain evidence="3">NC isolate 2 -- Noor lab</strain>
    </source>
</reference>
<proteinExistence type="predicted"/>
<dbReference type="HOGENOM" id="CLU_1984115_0_0_1"/>
<dbReference type="EMBL" id="CAQQ02182467">
    <property type="status" value="NOT_ANNOTATED_CDS"/>
    <property type="molecule type" value="Genomic_DNA"/>
</dbReference>
<name>T1GJ10_MEGSC</name>